<evidence type="ECO:0000259" key="17">
    <source>
        <dbReference type="Pfam" id="PF02657"/>
    </source>
</evidence>
<dbReference type="SUPFAM" id="SSF142754">
    <property type="entry name" value="NadA-like"/>
    <property type="match status" value="1"/>
</dbReference>
<comment type="pathway">
    <text evidence="3">Cofactor biosynthesis; NAD(+) biosynthesis; quinolinate from iminoaspartate: step 1/1.</text>
</comment>
<keyword evidence="10" id="KW-0479">Metal-binding</keyword>
<evidence type="ECO:0000313" key="19">
    <source>
        <dbReference type="RefSeq" id="XP_010251027.1"/>
    </source>
</evidence>
<dbReference type="GO" id="GO:0009507">
    <property type="term" value="C:chloroplast"/>
    <property type="evidence" value="ECO:0000318"/>
    <property type="project" value="GO_Central"/>
</dbReference>
<evidence type="ECO:0000256" key="8">
    <source>
        <dbReference type="ARBA" id="ARBA00022642"/>
    </source>
</evidence>
<dbReference type="AlphaFoldDB" id="A0A1U7ZBU1"/>
<organism evidence="18 19">
    <name type="scientific">Nelumbo nucifera</name>
    <name type="common">Sacred lotus</name>
    <dbReference type="NCBI Taxonomy" id="4432"/>
    <lineage>
        <taxon>Eukaryota</taxon>
        <taxon>Viridiplantae</taxon>
        <taxon>Streptophyta</taxon>
        <taxon>Embryophyta</taxon>
        <taxon>Tracheophyta</taxon>
        <taxon>Spermatophyta</taxon>
        <taxon>Magnoliopsida</taxon>
        <taxon>Proteales</taxon>
        <taxon>Nelumbonaceae</taxon>
        <taxon>Nelumbo</taxon>
    </lineage>
</organism>
<evidence type="ECO:0000256" key="3">
    <source>
        <dbReference type="ARBA" id="ARBA00005065"/>
    </source>
</evidence>
<dbReference type="RefSeq" id="XP_010251028.1">
    <property type="nucleotide sequence ID" value="XM_010252726.2"/>
</dbReference>
<dbReference type="STRING" id="4432.A0A1U7ZBU1"/>
<dbReference type="KEGG" id="nnu:104593058"/>
<gene>
    <name evidence="19 20" type="primary">LOC104593058</name>
</gene>
<keyword evidence="18" id="KW-1185">Reference proteome</keyword>
<evidence type="ECO:0000256" key="12">
    <source>
        <dbReference type="ARBA" id="ARBA00023004"/>
    </source>
</evidence>
<dbReference type="Pfam" id="PF02445">
    <property type="entry name" value="NadA"/>
    <property type="match status" value="1"/>
</dbReference>
<reference evidence="19 20" key="1">
    <citation type="submission" date="2025-04" db="UniProtKB">
        <authorList>
            <consortium name="RefSeq"/>
        </authorList>
    </citation>
    <scope>IDENTIFICATION</scope>
</reference>
<evidence type="ECO:0000256" key="5">
    <source>
        <dbReference type="ARBA" id="ARBA00022485"/>
    </source>
</evidence>
<keyword evidence="6" id="KW-0150">Chloroplast</keyword>
<dbReference type="GO" id="GO:0046872">
    <property type="term" value="F:metal ion binding"/>
    <property type="evidence" value="ECO:0007669"/>
    <property type="project" value="UniProtKB-KW"/>
</dbReference>
<evidence type="ECO:0000256" key="16">
    <source>
        <dbReference type="ARBA" id="ARBA00073351"/>
    </source>
</evidence>
<dbReference type="Gene3D" id="3.40.50.10800">
    <property type="entry name" value="NadA-like"/>
    <property type="match status" value="3"/>
</dbReference>
<evidence type="ECO:0000256" key="11">
    <source>
        <dbReference type="ARBA" id="ARBA00022946"/>
    </source>
</evidence>
<dbReference type="OrthoDB" id="66991at2759"/>
<protein>
    <recommendedName>
        <fullName evidence="16">Quinolinate synthase, chloroplastic</fullName>
        <ecNumber evidence="4">2.5.1.72</ecNumber>
    </recommendedName>
</protein>
<keyword evidence="7" id="KW-0934">Plastid</keyword>
<dbReference type="GO" id="GO:0034628">
    <property type="term" value="P:'de novo' NAD+ biosynthetic process from L-aspartate"/>
    <property type="evidence" value="ECO:0000318"/>
    <property type="project" value="GO_Central"/>
</dbReference>
<dbReference type="Gene3D" id="3.90.1010.10">
    <property type="match status" value="1"/>
</dbReference>
<dbReference type="eggNOG" id="ENOG502QPQ6">
    <property type="taxonomic scope" value="Eukaryota"/>
</dbReference>
<evidence type="ECO:0000256" key="13">
    <source>
        <dbReference type="ARBA" id="ARBA00023014"/>
    </source>
</evidence>
<dbReference type="Pfam" id="PF02657">
    <property type="entry name" value="SufE"/>
    <property type="match status" value="1"/>
</dbReference>
<dbReference type="Proteomes" id="UP000189703">
    <property type="component" value="Unplaced"/>
</dbReference>
<sequence>MDSATLATRASTWAYFARISNPSANRRSSSCLKAYREKDTGLLSNSISYTQYPNHRLNSSSPSLTSPLKSNARNPSSFVSCSALTETPLGTSDYAISRLQRLVSEFLSLSEPIDRVKRLLHYATLLPPFDESRRVPGNRVMGCTAQVWLDASMDECGRMNFSADSDSEITKGFCSCLVWILDGASAEEVLALNTEDLAALNVGLPGRAHSRANTWHNVLITMKKRTKALLAARQGKPPIDPFPSLVVTADDINAKGSYAEAQARFLFPDQLKVNELVDVLKEKRIGVVAHFYMDPEVQGVLTAAQKHWPHIHISDSLVMADKAVKMAEAGCQFIAVLGVDFMSENVRAILDQAGFEKVVVYRMSDERIGCSLADAAASPTYMGFLKAASLSPPSLHVIYINTSLETKACAHELVPTVTCTSSNVVPTILQAFAQIPNLHVWYGPDSYMGANIAELFQQMASMTNEEISEIHPAHNRDSIRSLLPRLHYYQDGACIVHDLFGHEVVEKIQETYCDAFLTAHFEVPGEMFSLAMEAKKRGMGVVGSTQNILDFIKARVQEALDRNLDDHLQFVLGTESGMVTSIVAAIRKLLNSTEFPSGRANINVEIVFPVSSDSLSRTSKDTSQGLNSVESRHQLTLRVVPGVSSGEGCSLHGGCASCPYMKMNSLSSLLRVCHHLPDDKNILSAYEAGRFSSQTPLGKPVADVGCEPILHMRHFQATGKLPEKLVNEILGQSGNGKEMS</sequence>
<dbReference type="UniPathway" id="UPA00253">
    <property type="reaction ID" value="UER00327"/>
</dbReference>
<evidence type="ECO:0000256" key="1">
    <source>
        <dbReference type="ARBA" id="ARBA00001966"/>
    </source>
</evidence>
<keyword evidence="12" id="KW-0408">Iron</keyword>
<dbReference type="PANTHER" id="PTHR30573:SF0">
    <property type="entry name" value="QUINOLINATE SYNTHASE, CHLOROPLASTIC"/>
    <property type="match status" value="1"/>
</dbReference>
<keyword evidence="13" id="KW-0411">Iron-sulfur</keyword>
<dbReference type="PANTHER" id="PTHR30573">
    <property type="entry name" value="QUINOLINATE SYNTHETASE A"/>
    <property type="match status" value="1"/>
</dbReference>
<dbReference type="GeneID" id="104593058"/>
<feature type="domain" description="Fe-S metabolism associated" evidence="17">
    <location>
        <begin position="104"/>
        <end position="224"/>
    </location>
</feature>
<dbReference type="EC" id="2.5.1.72" evidence="4"/>
<evidence type="ECO:0000256" key="7">
    <source>
        <dbReference type="ARBA" id="ARBA00022640"/>
    </source>
</evidence>
<dbReference type="OMA" id="MRFWADS"/>
<keyword evidence="11" id="KW-0809">Transit peptide</keyword>
<dbReference type="GO" id="GO:0051176">
    <property type="term" value="P:positive regulation of sulfur metabolic process"/>
    <property type="evidence" value="ECO:0007669"/>
    <property type="project" value="UniProtKB-ARBA"/>
</dbReference>
<comment type="similarity">
    <text evidence="15">Belongs to the quinolinate synthase family. Type 1 subfamily.</text>
</comment>
<keyword evidence="9" id="KW-0808">Transferase</keyword>
<comment type="subcellular location">
    <subcellularLocation>
        <location evidence="2">Plastid</location>
        <location evidence="2">Chloroplast</location>
    </subcellularLocation>
</comment>
<comment type="catalytic activity">
    <reaction evidence="14">
        <text>iminosuccinate + dihydroxyacetone phosphate = quinolinate + phosphate + 2 H2O + H(+)</text>
        <dbReference type="Rhea" id="RHEA:25888"/>
        <dbReference type="ChEBI" id="CHEBI:15377"/>
        <dbReference type="ChEBI" id="CHEBI:15378"/>
        <dbReference type="ChEBI" id="CHEBI:29959"/>
        <dbReference type="ChEBI" id="CHEBI:43474"/>
        <dbReference type="ChEBI" id="CHEBI:57642"/>
        <dbReference type="ChEBI" id="CHEBI:77875"/>
        <dbReference type="EC" id="2.5.1.72"/>
    </reaction>
</comment>
<dbReference type="GO" id="GO:0016226">
    <property type="term" value="P:iron-sulfur cluster assembly"/>
    <property type="evidence" value="ECO:0007669"/>
    <property type="project" value="UniProtKB-ARBA"/>
</dbReference>
<evidence type="ECO:0000256" key="4">
    <source>
        <dbReference type="ARBA" id="ARBA00012669"/>
    </source>
</evidence>
<evidence type="ECO:0000313" key="20">
    <source>
        <dbReference type="RefSeq" id="XP_010251028.1"/>
    </source>
</evidence>
<dbReference type="FunFam" id="3.40.50.10800:FF:000006">
    <property type="entry name" value="Quinolinate synthase, chloroplastic"/>
    <property type="match status" value="1"/>
</dbReference>
<evidence type="ECO:0000256" key="6">
    <source>
        <dbReference type="ARBA" id="ARBA00022528"/>
    </source>
</evidence>
<name>A0A1U7ZBU1_NELNU</name>
<keyword evidence="5" id="KW-0004">4Fe-4S</keyword>
<keyword evidence="8" id="KW-0662">Pyridine nucleotide biosynthesis</keyword>
<dbReference type="SUPFAM" id="SSF82649">
    <property type="entry name" value="SufE/NifU"/>
    <property type="match status" value="1"/>
</dbReference>
<dbReference type="GO" id="GO:0008047">
    <property type="term" value="F:enzyme activator activity"/>
    <property type="evidence" value="ECO:0007669"/>
    <property type="project" value="UniProtKB-ARBA"/>
</dbReference>
<dbReference type="InterPro" id="IPR003808">
    <property type="entry name" value="Fe-S_metab-assoc_dom"/>
</dbReference>
<evidence type="ECO:0000256" key="9">
    <source>
        <dbReference type="ARBA" id="ARBA00022679"/>
    </source>
</evidence>
<evidence type="ECO:0000256" key="2">
    <source>
        <dbReference type="ARBA" id="ARBA00004229"/>
    </source>
</evidence>
<dbReference type="GO" id="GO:0051539">
    <property type="term" value="F:4 iron, 4 sulfur cluster binding"/>
    <property type="evidence" value="ECO:0000318"/>
    <property type="project" value="GO_Central"/>
</dbReference>
<dbReference type="RefSeq" id="XP_010251027.1">
    <property type="nucleotide sequence ID" value="XM_010252725.2"/>
</dbReference>
<evidence type="ECO:0000256" key="14">
    <source>
        <dbReference type="ARBA" id="ARBA00052166"/>
    </source>
</evidence>
<dbReference type="GO" id="GO:0008987">
    <property type="term" value="F:quinolinate synthetase A activity"/>
    <property type="evidence" value="ECO:0000318"/>
    <property type="project" value="GO_Central"/>
</dbReference>
<dbReference type="FunFam" id="3.40.50.10800:FF:000008">
    <property type="entry name" value="Quinolinate synthase chloroplastic"/>
    <property type="match status" value="1"/>
</dbReference>
<dbReference type="FunFam" id="3.90.1010.10:FF:000010">
    <property type="entry name" value="Quinolinate synthase, chloroplastic"/>
    <property type="match status" value="1"/>
</dbReference>
<comment type="cofactor">
    <cofactor evidence="1">
        <name>[4Fe-4S] cluster</name>
        <dbReference type="ChEBI" id="CHEBI:49883"/>
    </cofactor>
</comment>
<dbReference type="InterPro" id="IPR003473">
    <property type="entry name" value="NadA"/>
</dbReference>
<dbReference type="InterPro" id="IPR036094">
    <property type="entry name" value="NadA_sf"/>
</dbReference>
<proteinExistence type="inferred from homology"/>
<evidence type="ECO:0000256" key="15">
    <source>
        <dbReference type="ARBA" id="ARBA00061471"/>
    </source>
</evidence>
<evidence type="ECO:0000256" key="10">
    <source>
        <dbReference type="ARBA" id="ARBA00022723"/>
    </source>
</evidence>
<accession>A0A1U7ZBU1</accession>
<evidence type="ECO:0000313" key="18">
    <source>
        <dbReference type="Proteomes" id="UP000189703"/>
    </source>
</evidence>